<feature type="compositionally biased region" description="Acidic residues" evidence="1">
    <location>
        <begin position="37"/>
        <end position="46"/>
    </location>
</feature>
<name>A0AAN7KV38_TRANT</name>
<proteinExistence type="predicted"/>
<gene>
    <name evidence="3" type="ORF">SAY86_013734</name>
</gene>
<keyword evidence="4" id="KW-1185">Reference proteome</keyword>
<dbReference type="AlphaFoldDB" id="A0AAN7KV38"/>
<protein>
    <submittedName>
        <fullName evidence="3">Uncharacterized protein</fullName>
    </submittedName>
</protein>
<evidence type="ECO:0000313" key="3">
    <source>
        <dbReference type="EMBL" id="KAK4771959.1"/>
    </source>
</evidence>
<feature type="region of interest" description="Disordered" evidence="1">
    <location>
        <begin position="1"/>
        <end position="69"/>
    </location>
</feature>
<organism evidence="3 4">
    <name type="scientific">Trapa natans</name>
    <name type="common">Water chestnut</name>
    <dbReference type="NCBI Taxonomy" id="22666"/>
    <lineage>
        <taxon>Eukaryota</taxon>
        <taxon>Viridiplantae</taxon>
        <taxon>Streptophyta</taxon>
        <taxon>Embryophyta</taxon>
        <taxon>Tracheophyta</taxon>
        <taxon>Spermatophyta</taxon>
        <taxon>Magnoliopsida</taxon>
        <taxon>eudicotyledons</taxon>
        <taxon>Gunneridae</taxon>
        <taxon>Pentapetalae</taxon>
        <taxon>rosids</taxon>
        <taxon>malvids</taxon>
        <taxon>Myrtales</taxon>
        <taxon>Lythraceae</taxon>
        <taxon>Trapa</taxon>
    </lineage>
</organism>
<sequence>MPTQKRQSSDNGDGDHQPSLKQPQRELDKAKEGPKEEENEDDAEAEEEKHEPVDRAEDSDGSASSNLEDKSEYSLSSLLLSFCADRRVENAVYMASLKEKNPVYFPFKLGCWILFPILGVLLDLDLVVLLILCNCVLKCDNLIYLINTGGIFACRDLLDDRFVLARCLHDSIGGSVAYYRAMCHSCGVHLCLFLRCNLNQNVFLALKISQDLSASQ</sequence>
<evidence type="ECO:0000313" key="4">
    <source>
        <dbReference type="Proteomes" id="UP001346149"/>
    </source>
</evidence>
<feature type="compositionally biased region" description="Basic and acidic residues" evidence="1">
    <location>
        <begin position="13"/>
        <end position="36"/>
    </location>
</feature>
<comment type="caution">
    <text evidence="3">The sequence shown here is derived from an EMBL/GenBank/DDBJ whole genome shotgun (WGS) entry which is preliminary data.</text>
</comment>
<feature type="transmembrane region" description="Helical" evidence="2">
    <location>
        <begin position="109"/>
        <end position="132"/>
    </location>
</feature>
<dbReference type="Proteomes" id="UP001346149">
    <property type="component" value="Unassembled WGS sequence"/>
</dbReference>
<keyword evidence="2" id="KW-1133">Transmembrane helix</keyword>
<keyword evidence="2" id="KW-0812">Transmembrane</keyword>
<evidence type="ECO:0000256" key="1">
    <source>
        <dbReference type="SAM" id="MobiDB-lite"/>
    </source>
</evidence>
<keyword evidence="2" id="KW-0472">Membrane</keyword>
<evidence type="ECO:0000256" key="2">
    <source>
        <dbReference type="SAM" id="Phobius"/>
    </source>
</evidence>
<dbReference type="EMBL" id="JAXQNO010000020">
    <property type="protein sequence ID" value="KAK4771959.1"/>
    <property type="molecule type" value="Genomic_DNA"/>
</dbReference>
<feature type="compositionally biased region" description="Basic and acidic residues" evidence="1">
    <location>
        <begin position="47"/>
        <end position="58"/>
    </location>
</feature>
<feature type="compositionally biased region" description="Polar residues" evidence="1">
    <location>
        <begin position="1"/>
        <end position="11"/>
    </location>
</feature>
<reference evidence="3 4" key="1">
    <citation type="journal article" date="2023" name="Hortic Res">
        <title>Pangenome of water caltrop reveals structural variations and asymmetric subgenome divergence after allopolyploidization.</title>
        <authorList>
            <person name="Zhang X."/>
            <person name="Chen Y."/>
            <person name="Wang L."/>
            <person name="Yuan Y."/>
            <person name="Fang M."/>
            <person name="Shi L."/>
            <person name="Lu R."/>
            <person name="Comes H.P."/>
            <person name="Ma Y."/>
            <person name="Chen Y."/>
            <person name="Huang G."/>
            <person name="Zhou Y."/>
            <person name="Zheng Z."/>
            <person name="Qiu Y."/>
        </authorList>
    </citation>
    <scope>NUCLEOTIDE SEQUENCE [LARGE SCALE GENOMIC DNA]</scope>
    <source>
        <strain evidence="3">F231</strain>
    </source>
</reference>
<accession>A0AAN7KV38</accession>